<dbReference type="Pfam" id="PF13424">
    <property type="entry name" value="TPR_12"/>
    <property type="match status" value="1"/>
</dbReference>
<dbReference type="OrthoDB" id="1658288at2759"/>
<dbReference type="InterPro" id="IPR011990">
    <property type="entry name" value="TPR-like_helical_dom_sf"/>
</dbReference>
<evidence type="ECO:0008006" key="3">
    <source>
        <dbReference type="Google" id="ProtNLM"/>
    </source>
</evidence>
<proteinExistence type="predicted"/>
<dbReference type="EMBL" id="QGMK01003667">
    <property type="protein sequence ID" value="TVY51960.1"/>
    <property type="molecule type" value="Genomic_DNA"/>
</dbReference>
<evidence type="ECO:0000313" key="2">
    <source>
        <dbReference type="Proteomes" id="UP000469558"/>
    </source>
</evidence>
<protein>
    <recommendedName>
        <fullName evidence="3">Tetratricopeptide repeat protein</fullName>
    </recommendedName>
</protein>
<organism evidence="1 2">
    <name type="scientific">Lachnellula suecica</name>
    <dbReference type="NCBI Taxonomy" id="602035"/>
    <lineage>
        <taxon>Eukaryota</taxon>
        <taxon>Fungi</taxon>
        <taxon>Dikarya</taxon>
        <taxon>Ascomycota</taxon>
        <taxon>Pezizomycotina</taxon>
        <taxon>Leotiomycetes</taxon>
        <taxon>Helotiales</taxon>
        <taxon>Lachnaceae</taxon>
        <taxon>Lachnellula</taxon>
    </lineage>
</organism>
<dbReference type="Gene3D" id="1.25.40.10">
    <property type="entry name" value="Tetratricopeptide repeat domain"/>
    <property type="match status" value="1"/>
</dbReference>
<evidence type="ECO:0000313" key="1">
    <source>
        <dbReference type="EMBL" id="TVY51960.1"/>
    </source>
</evidence>
<feature type="non-terminal residue" evidence="1">
    <location>
        <position position="379"/>
    </location>
</feature>
<dbReference type="InterPro" id="IPR019734">
    <property type="entry name" value="TPR_rpt"/>
</dbReference>
<feature type="non-terminal residue" evidence="1">
    <location>
        <position position="1"/>
    </location>
</feature>
<comment type="caution">
    <text evidence="1">The sequence shown here is derived from an EMBL/GenBank/DDBJ whole genome shotgun (WGS) entry which is preliminary data.</text>
</comment>
<name>A0A8T9BS87_9HELO</name>
<gene>
    <name evidence="1" type="ORF">LSUE1_G010381</name>
</gene>
<reference evidence="1 2" key="1">
    <citation type="submission" date="2018-05" db="EMBL/GenBank/DDBJ databases">
        <title>Genome sequencing and assembly of the regulated plant pathogen Lachnellula willkommii and related sister species for the development of diagnostic species identification markers.</title>
        <authorList>
            <person name="Giroux E."/>
            <person name="Bilodeau G."/>
        </authorList>
    </citation>
    <scope>NUCLEOTIDE SEQUENCE [LARGE SCALE GENOMIC DNA]</scope>
    <source>
        <strain evidence="1 2">CBS 268.59</strain>
    </source>
</reference>
<dbReference type="SUPFAM" id="SSF48452">
    <property type="entry name" value="TPR-like"/>
    <property type="match status" value="1"/>
</dbReference>
<sequence>VRLLGSHTLALIQAGAYIARGHCHLHEYPEVYQQQRKRLLKFQPRQAKSRYCDVYATFEASAEVLQQSGSEATKDALYLLTILSMLDSAVLPLQIFPGAWKGNIEVLSTRQETSEIDAISQNHIERLPGFIIAEGEKWDPFRLNEASSELVSLSLATRHDINSSIGLSMHPLTHAWAKDRQDLQQQKEAWVTTGCILALSRTDSTMWEDQERRLLPHVQTYLDIRIQIAPAAFKALILPILLKCGWALLAMRQDSRLSQLLNDIFVKLSKDYNKASKEFLLLYKLQARSLSDMGKSQMAVNLFEQVVEIEATTLAETHPHRLASQHNLASAYQANGQVTQAIELLEQVVEIQATTLAETHPARLASQHALAFLLQQTRL</sequence>
<keyword evidence="2" id="KW-1185">Reference proteome</keyword>
<accession>A0A8T9BS87</accession>
<dbReference type="SMART" id="SM00028">
    <property type="entry name" value="TPR"/>
    <property type="match status" value="2"/>
</dbReference>
<dbReference type="Proteomes" id="UP000469558">
    <property type="component" value="Unassembled WGS sequence"/>
</dbReference>
<dbReference type="AlphaFoldDB" id="A0A8T9BS87"/>